<accession>A0A1V8SIS0</accession>
<name>A0A1V8SIS0_9PEZI</name>
<protein>
    <recommendedName>
        <fullName evidence="2">Azaphilone pigments biosynthesis cluster protein L N-terminal domain-containing protein</fullName>
    </recommendedName>
</protein>
<reference evidence="4" key="1">
    <citation type="submission" date="2017-03" db="EMBL/GenBank/DDBJ databases">
        <title>Genomes of endolithic fungi from Antarctica.</title>
        <authorList>
            <person name="Coleine C."/>
            <person name="Masonjones S."/>
            <person name="Stajich J.E."/>
        </authorList>
    </citation>
    <scope>NUCLEOTIDE SEQUENCE [LARGE SCALE GENOMIC DNA]</scope>
    <source>
        <strain evidence="4">CCFEE 5527</strain>
    </source>
</reference>
<feature type="region of interest" description="Disordered" evidence="1">
    <location>
        <begin position="255"/>
        <end position="276"/>
    </location>
</feature>
<gene>
    <name evidence="3" type="ORF">B0A48_14889</name>
</gene>
<dbReference type="AlphaFoldDB" id="A0A1V8SIS0"/>
<keyword evidence="4" id="KW-1185">Reference proteome</keyword>
<dbReference type="OrthoDB" id="432483at2759"/>
<evidence type="ECO:0000313" key="4">
    <source>
        <dbReference type="Proteomes" id="UP000192596"/>
    </source>
</evidence>
<feature type="domain" description="Azaphilone pigments biosynthesis cluster protein L N-terminal" evidence="2">
    <location>
        <begin position="2"/>
        <end position="195"/>
    </location>
</feature>
<dbReference type="InterPro" id="IPR031348">
    <property type="entry name" value="PigL_N"/>
</dbReference>
<proteinExistence type="predicted"/>
<dbReference type="Proteomes" id="UP000192596">
    <property type="component" value="Unassembled WGS sequence"/>
</dbReference>
<evidence type="ECO:0000256" key="1">
    <source>
        <dbReference type="SAM" id="MobiDB-lite"/>
    </source>
</evidence>
<evidence type="ECO:0000313" key="3">
    <source>
        <dbReference type="EMBL" id="OQN99028.1"/>
    </source>
</evidence>
<dbReference type="STRING" id="1507870.A0A1V8SIS0"/>
<dbReference type="EMBL" id="NAJO01000042">
    <property type="protein sequence ID" value="OQN99028.1"/>
    <property type="molecule type" value="Genomic_DNA"/>
</dbReference>
<organism evidence="3 4">
    <name type="scientific">Cryoendolithus antarcticus</name>
    <dbReference type="NCBI Taxonomy" id="1507870"/>
    <lineage>
        <taxon>Eukaryota</taxon>
        <taxon>Fungi</taxon>
        <taxon>Dikarya</taxon>
        <taxon>Ascomycota</taxon>
        <taxon>Pezizomycotina</taxon>
        <taxon>Dothideomycetes</taxon>
        <taxon>Dothideomycetidae</taxon>
        <taxon>Cladosporiales</taxon>
        <taxon>Cladosporiaceae</taxon>
        <taxon>Cryoendolithus</taxon>
    </lineage>
</organism>
<evidence type="ECO:0000259" key="2">
    <source>
        <dbReference type="Pfam" id="PF17111"/>
    </source>
</evidence>
<comment type="caution">
    <text evidence="3">The sequence shown here is derived from an EMBL/GenBank/DDBJ whole genome shotgun (WGS) entry which is preliminary data.</text>
</comment>
<dbReference type="InParanoid" id="A0A1V8SIS0"/>
<dbReference type="Pfam" id="PF17111">
    <property type="entry name" value="PigL_N"/>
    <property type="match status" value="1"/>
</dbReference>
<sequence>MAEGLGIAAAVVGIAGAALEVSKGLYEDLNAISNAPKTLQALKADISTLTTSVEALETIEAPDWQQLGTQAADHTKSMLRQCQIACTTFRSDLARWTKHSPPNQLAARDRVVLGFYRQKEIASVSQQVQNWKLSFTSIASLAAVKSSLRNGRTSESINTTLVAFREEAATANTQMQERIATITTTQTELSQVHRDDLDESDIQDADATLALLTIEQDTLKSSVSLLQDLLTKSEETAKSQGLTVTQHNVFGAHNSGVQVGQSSGAITNNTTALPAK</sequence>